<sequence length="279" mass="30628">MPHPRRFLGAIIPVIAVCLWLVPGLVRADYRFGFQRPVTDAAEKLLELHNLILLACLGVFVIVFGVVLYSVIAHRKGRGYKAARFHDNLVLEIAWAAIPFVIVIGMAVPSTMTLLELSDAGGPDMTVKITAYQWKWKYEYPEYDIGFFSSLATPRAQLDNQAAKGAHYLLEVDNAVVLPVDRKIRIVLTAADVIHSWWVPALGVKQDAVPGFIVETRVRIDEPGTYRGQCAELCGLGHGYMPIVVEAVSQEDFGKWVGQRKSKPAVAPPVATAGSRGGP</sequence>
<evidence type="ECO:0000256" key="6">
    <source>
        <dbReference type="ARBA" id="ARBA00022723"/>
    </source>
</evidence>
<evidence type="ECO:0000256" key="11">
    <source>
        <dbReference type="ARBA" id="ARBA00023136"/>
    </source>
</evidence>
<dbReference type="InterPro" id="IPR036257">
    <property type="entry name" value="Cyt_c_oxidase_su2_TM_sf"/>
</dbReference>
<evidence type="ECO:0000256" key="4">
    <source>
        <dbReference type="ARBA" id="ARBA00022660"/>
    </source>
</evidence>
<keyword evidence="3 14" id="KW-0813">Transport</keyword>
<evidence type="ECO:0000313" key="20">
    <source>
        <dbReference type="EMBL" id="OGI45113.1"/>
    </source>
</evidence>
<gene>
    <name evidence="20" type="ORF">A2V92_05630</name>
</gene>
<feature type="transmembrane region" description="Helical" evidence="17">
    <location>
        <begin position="93"/>
        <end position="115"/>
    </location>
</feature>
<evidence type="ECO:0000256" key="8">
    <source>
        <dbReference type="ARBA" id="ARBA00022982"/>
    </source>
</evidence>
<evidence type="ECO:0000256" key="10">
    <source>
        <dbReference type="ARBA" id="ARBA00023008"/>
    </source>
</evidence>
<feature type="domain" description="Cytochrome oxidase subunit II copper A binding" evidence="18">
    <location>
        <begin position="122"/>
        <end position="259"/>
    </location>
</feature>
<comment type="cofactor">
    <cofactor evidence="15">
        <name>Cu cation</name>
        <dbReference type="ChEBI" id="CHEBI:23378"/>
    </cofactor>
    <text evidence="15">Binds a copper A center.</text>
</comment>
<dbReference type="Pfam" id="PF02790">
    <property type="entry name" value="COX2_TM"/>
    <property type="match status" value="1"/>
</dbReference>
<proteinExistence type="inferred from homology"/>
<dbReference type="PANTHER" id="PTHR22888">
    <property type="entry name" value="CYTOCHROME C OXIDASE, SUBUNIT II"/>
    <property type="match status" value="1"/>
</dbReference>
<dbReference type="Proteomes" id="UP000179344">
    <property type="component" value="Unassembled WGS sequence"/>
</dbReference>
<evidence type="ECO:0000256" key="15">
    <source>
        <dbReference type="RuleBase" id="RU004024"/>
    </source>
</evidence>
<dbReference type="InterPro" id="IPR008972">
    <property type="entry name" value="Cupredoxin"/>
</dbReference>
<evidence type="ECO:0000256" key="17">
    <source>
        <dbReference type="SAM" id="Phobius"/>
    </source>
</evidence>
<dbReference type="SUPFAM" id="SSF49503">
    <property type="entry name" value="Cupredoxins"/>
    <property type="match status" value="1"/>
</dbReference>
<dbReference type="Gene3D" id="2.60.40.420">
    <property type="entry name" value="Cupredoxins - blue copper proteins"/>
    <property type="match status" value="1"/>
</dbReference>
<keyword evidence="6 15" id="KW-0479">Metal-binding</keyword>
<feature type="transmembrane region" description="Helical" evidence="17">
    <location>
        <begin position="52"/>
        <end position="72"/>
    </location>
</feature>
<dbReference type="InterPro" id="IPR001505">
    <property type="entry name" value="Copper_CuA"/>
</dbReference>
<evidence type="ECO:0000256" key="1">
    <source>
        <dbReference type="ARBA" id="ARBA00004141"/>
    </source>
</evidence>
<feature type="region of interest" description="Disordered" evidence="16">
    <location>
        <begin position="260"/>
        <end position="279"/>
    </location>
</feature>
<dbReference type="AlphaFoldDB" id="A0A1F6TJ05"/>
<dbReference type="EC" id="7.1.1.9" evidence="15"/>
<evidence type="ECO:0000259" key="19">
    <source>
        <dbReference type="PROSITE" id="PS50999"/>
    </source>
</evidence>
<keyword evidence="10 15" id="KW-0186">Copper</keyword>
<evidence type="ECO:0000256" key="14">
    <source>
        <dbReference type="RuleBase" id="RU000456"/>
    </source>
</evidence>
<evidence type="ECO:0000256" key="13">
    <source>
        <dbReference type="ARBA" id="ARBA00047816"/>
    </source>
</evidence>
<dbReference type="GO" id="GO:0005507">
    <property type="term" value="F:copper ion binding"/>
    <property type="evidence" value="ECO:0007669"/>
    <property type="project" value="InterPro"/>
</dbReference>
<comment type="subcellular location">
    <subcellularLocation>
        <location evidence="14">Cell membrane</location>
        <topology evidence="14">Multi-pass membrane protein</topology>
    </subcellularLocation>
    <subcellularLocation>
        <location evidence="1">Membrane</location>
        <topology evidence="1">Multi-pass membrane protein</topology>
    </subcellularLocation>
</comment>
<keyword evidence="11 17" id="KW-0472">Membrane</keyword>
<dbReference type="InterPro" id="IPR011759">
    <property type="entry name" value="Cyt_c_oxidase_su2_TM_dom"/>
</dbReference>
<dbReference type="SUPFAM" id="SSF81464">
    <property type="entry name" value="Cytochrome c oxidase subunit II-like, transmembrane region"/>
    <property type="match status" value="1"/>
</dbReference>
<dbReference type="GO" id="GO:0005886">
    <property type="term" value="C:plasma membrane"/>
    <property type="evidence" value="ECO:0007669"/>
    <property type="project" value="UniProtKB-SubCell"/>
</dbReference>
<reference evidence="20 21" key="1">
    <citation type="journal article" date="2016" name="Nat. Commun.">
        <title>Thousands of microbial genomes shed light on interconnected biogeochemical processes in an aquifer system.</title>
        <authorList>
            <person name="Anantharaman K."/>
            <person name="Brown C.T."/>
            <person name="Hug L.A."/>
            <person name="Sharon I."/>
            <person name="Castelle C.J."/>
            <person name="Probst A.J."/>
            <person name="Thomas B.C."/>
            <person name="Singh A."/>
            <person name="Wilkins M.J."/>
            <person name="Karaoz U."/>
            <person name="Brodie E.L."/>
            <person name="Williams K.H."/>
            <person name="Hubbard S.S."/>
            <person name="Banfield J.F."/>
        </authorList>
    </citation>
    <scope>NUCLEOTIDE SEQUENCE [LARGE SCALE GENOMIC DNA]</scope>
</reference>
<dbReference type="GO" id="GO:0042773">
    <property type="term" value="P:ATP synthesis coupled electron transport"/>
    <property type="evidence" value="ECO:0007669"/>
    <property type="project" value="TreeGrafter"/>
</dbReference>
<dbReference type="EMBL" id="MFST01000019">
    <property type="protein sequence ID" value="OGI45113.1"/>
    <property type="molecule type" value="Genomic_DNA"/>
</dbReference>
<evidence type="ECO:0000259" key="18">
    <source>
        <dbReference type="PROSITE" id="PS50857"/>
    </source>
</evidence>
<comment type="function">
    <text evidence="12 15">Subunits I and II form the functional core of the enzyme complex. Electrons originating in cytochrome c are transferred via heme a and Cu(A) to the binuclear center formed by heme a3 and Cu(B).</text>
</comment>
<protein>
    <recommendedName>
        <fullName evidence="15">Cytochrome c oxidase subunit 2</fullName>
        <ecNumber evidence="15">7.1.1.9</ecNumber>
    </recommendedName>
</protein>
<evidence type="ECO:0000256" key="2">
    <source>
        <dbReference type="ARBA" id="ARBA00007866"/>
    </source>
</evidence>
<comment type="catalytic activity">
    <reaction evidence="13 15">
        <text>4 Fe(II)-[cytochrome c] + O2 + 8 H(+)(in) = 4 Fe(III)-[cytochrome c] + 2 H2O + 4 H(+)(out)</text>
        <dbReference type="Rhea" id="RHEA:11436"/>
        <dbReference type="Rhea" id="RHEA-COMP:10350"/>
        <dbReference type="Rhea" id="RHEA-COMP:14399"/>
        <dbReference type="ChEBI" id="CHEBI:15377"/>
        <dbReference type="ChEBI" id="CHEBI:15378"/>
        <dbReference type="ChEBI" id="CHEBI:15379"/>
        <dbReference type="ChEBI" id="CHEBI:29033"/>
        <dbReference type="ChEBI" id="CHEBI:29034"/>
        <dbReference type="EC" id="7.1.1.9"/>
    </reaction>
</comment>
<keyword evidence="5 14" id="KW-0812">Transmembrane</keyword>
<evidence type="ECO:0000256" key="5">
    <source>
        <dbReference type="ARBA" id="ARBA00022692"/>
    </source>
</evidence>
<evidence type="ECO:0000256" key="7">
    <source>
        <dbReference type="ARBA" id="ARBA00022967"/>
    </source>
</evidence>
<dbReference type="PANTHER" id="PTHR22888:SF9">
    <property type="entry name" value="CYTOCHROME C OXIDASE SUBUNIT 2"/>
    <property type="match status" value="1"/>
</dbReference>
<evidence type="ECO:0000313" key="21">
    <source>
        <dbReference type="Proteomes" id="UP000179344"/>
    </source>
</evidence>
<dbReference type="InterPro" id="IPR045187">
    <property type="entry name" value="CcO_II"/>
</dbReference>
<comment type="caution">
    <text evidence="20">The sequence shown here is derived from an EMBL/GenBank/DDBJ whole genome shotgun (WGS) entry which is preliminary data.</text>
</comment>
<keyword evidence="9 17" id="KW-1133">Transmembrane helix</keyword>
<dbReference type="PROSITE" id="PS50999">
    <property type="entry name" value="COX2_TM"/>
    <property type="match status" value="1"/>
</dbReference>
<dbReference type="PROSITE" id="PS00078">
    <property type="entry name" value="COX2"/>
    <property type="match status" value="1"/>
</dbReference>
<feature type="domain" description="Cytochrome oxidase subunit II transmembrane region profile" evidence="19">
    <location>
        <begin position="26"/>
        <end position="121"/>
    </location>
</feature>
<evidence type="ECO:0000256" key="12">
    <source>
        <dbReference type="ARBA" id="ARBA00024688"/>
    </source>
</evidence>
<keyword evidence="8 14" id="KW-0249">Electron transport</keyword>
<name>A0A1F6TJ05_9PROT</name>
<evidence type="ECO:0000256" key="3">
    <source>
        <dbReference type="ARBA" id="ARBA00022448"/>
    </source>
</evidence>
<dbReference type="Gene3D" id="1.10.287.90">
    <property type="match status" value="1"/>
</dbReference>
<keyword evidence="7" id="KW-1278">Translocase</keyword>
<dbReference type="InterPro" id="IPR014222">
    <property type="entry name" value="Cyt_c_oxidase_su2"/>
</dbReference>
<organism evidence="20 21">
    <name type="scientific">Candidatus Muproteobacteria bacterium RBG_16_65_31</name>
    <dbReference type="NCBI Taxonomy" id="1817759"/>
    <lineage>
        <taxon>Bacteria</taxon>
        <taxon>Pseudomonadati</taxon>
        <taxon>Pseudomonadota</taxon>
        <taxon>Candidatus Muproteobacteria</taxon>
    </lineage>
</organism>
<comment type="similarity">
    <text evidence="2 14">Belongs to the cytochrome c oxidase subunit 2 family.</text>
</comment>
<dbReference type="InterPro" id="IPR002429">
    <property type="entry name" value="CcO_II-like_C"/>
</dbReference>
<dbReference type="PRINTS" id="PR01166">
    <property type="entry name" value="CYCOXIDASEII"/>
</dbReference>
<evidence type="ECO:0000256" key="9">
    <source>
        <dbReference type="ARBA" id="ARBA00022989"/>
    </source>
</evidence>
<dbReference type="GO" id="GO:0016491">
    <property type="term" value="F:oxidoreductase activity"/>
    <property type="evidence" value="ECO:0007669"/>
    <property type="project" value="InterPro"/>
</dbReference>
<dbReference type="Pfam" id="PF00116">
    <property type="entry name" value="COX2"/>
    <property type="match status" value="1"/>
</dbReference>
<evidence type="ECO:0000256" key="16">
    <source>
        <dbReference type="SAM" id="MobiDB-lite"/>
    </source>
</evidence>
<accession>A0A1F6TJ05</accession>
<dbReference type="NCBIfam" id="TIGR02866">
    <property type="entry name" value="CoxB"/>
    <property type="match status" value="1"/>
</dbReference>
<dbReference type="GO" id="GO:0004129">
    <property type="term" value="F:cytochrome-c oxidase activity"/>
    <property type="evidence" value="ECO:0007669"/>
    <property type="project" value="UniProtKB-EC"/>
</dbReference>
<keyword evidence="4 14" id="KW-0679">Respiratory chain</keyword>
<dbReference type="PROSITE" id="PS50857">
    <property type="entry name" value="COX2_CUA"/>
    <property type="match status" value="1"/>
</dbReference>